<dbReference type="InterPro" id="IPR050194">
    <property type="entry name" value="Glycosyltransferase_grp1"/>
</dbReference>
<dbReference type="InterPro" id="IPR001296">
    <property type="entry name" value="Glyco_trans_1"/>
</dbReference>
<dbReference type="PANTHER" id="PTHR45947:SF14">
    <property type="entry name" value="SLL1723 PROTEIN"/>
    <property type="match status" value="1"/>
</dbReference>
<dbReference type="GO" id="GO:0016757">
    <property type="term" value="F:glycosyltransferase activity"/>
    <property type="evidence" value="ECO:0007669"/>
    <property type="project" value="InterPro"/>
</dbReference>
<feature type="domain" description="Glycosyl transferase family 1" evidence="1">
    <location>
        <begin position="217"/>
        <end position="377"/>
    </location>
</feature>
<proteinExistence type="predicted"/>
<sequence length="398" mass="45148">MKVLYIVNQFPCLSETFVYNQIKGLSNLGHDVKVLAVYKGAKGEEVGVNYRCCATEKLSRLEQLCLLLKSFSIAILKFDPIIIEFIRLLLSFNLSGLVSLSLLRKQIYNYYDTECIIAHFGDCGYYAAMLKKFNIKSVKTIAIYHGYDVSVKKILEKWLPSYKRSFEILDFLLPISELWKNKLLSLGALPEKIIVQHMGININDFNFTSRSLHNLEIKYKTTRILSTGRFVEKKGFKYIVSAMQYLPECSLEIIGDGPLFTDIMRFIDDNNIKNVKCVGALKHNDVKNKLQECDIFCLPSVTGGNGDMEGIPVVLMEAMACGKIVVSTRHSGIPELIEDGVTGFLCEEKNVEELVEKIKFINSLGTRKKNIAVEARKKVVNDFNNEIIYADLDKIIKC</sequence>
<dbReference type="Gene3D" id="3.40.50.2000">
    <property type="entry name" value="Glycogen Phosphorylase B"/>
    <property type="match status" value="2"/>
</dbReference>
<dbReference type="CAZy" id="GT4">
    <property type="family name" value="Glycosyltransferase Family 4"/>
</dbReference>
<organism evidence="2">
    <name type="scientific">Shigella boydii</name>
    <dbReference type="NCBI Taxonomy" id="621"/>
    <lineage>
        <taxon>Bacteria</taxon>
        <taxon>Pseudomonadati</taxon>
        <taxon>Pseudomonadota</taxon>
        <taxon>Gammaproteobacteria</taxon>
        <taxon>Enterobacterales</taxon>
        <taxon>Enterobacteriaceae</taxon>
        <taxon>Shigella</taxon>
    </lineage>
</organism>
<gene>
    <name evidence="2" type="primary">wfeE</name>
</gene>
<evidence type="ECO:0000313" key="2">
    <source>
        <dbReference type="EMBL" id="ACD37056.1"/>
    </source>
</evidence>
<accession>B5L3X2</accession>
<dbReference type="EMBL" id="EU296409">
    <property type="protein sequence ID" value="ACD37056.1"/>
    <property type="molecule type" value="Genomic_DNA"/>
</dbReference>
<dbReference type="SUPFAM" id="SSF53756">
    <property type="entry name" value="UDP-Glycosyltransferase/glycogen phosphorylase"/>
    <property type="match status" value="1"/>
</dbReference>
<evidence type="ECO:0000259" key="1">
    <source>
        <dbReference type="Pfam" id="PF00534"/>
    </source>
</evidence>
<dbReference type="AlphaFoldDB" id="B5L3X2"/>
<dbReference type="Pfam" id="PF00534">
    <property type="entry name" value="Glycos_transf_1"/>
    <property type="match status" value="1"/>
</dbReference>
<dbReference type="RefSeq" id="WP_032289729.1">
    <property type="nucleotide sequence ID" value="NZ_CP026766.1"/>
</dbReference>
<name>B5L3X2_SHIBO</name>
<reference evidence="2" key="1">
    <citation type="journal article" date="2008" name="FEMS Microbiol. Rev.">
        <title>Structure and genetics of Shigella O antigens.</title>
        <authorList>
            <person name="Liu B."/>
            <person name="Knirel Y.A."/>
            <person name="Feng L."/>
            <person name="Perepelov A.V."/>
            <person name="Senchenkova S.N."/>
            <person name="Wang Q."/>
            <person name="Reeves P.R."/>
            <person name="Wang L."/>
        </authorList>
    </citation>
    <scope>NUCLEOTIDE SEQUENCE</scope>
</reference>
<dbReference type="PANTHER" id="PTHR45947">
    <property type="entry name" value="SULFOQUINOVOSYL TRANSFERASE SQD2"/>
    <property type="match status" value="1"/>
</dbReference>
<protein>
    <submittedName>
        <fullName evidence="2">WfeE</fullName>
    </submittedName>
</protein>